<keyword evidence="5" id="KW-0274">FAD</keyword>
<evidence type="ECO:0000256" key="7">
    <source>
        <dbReference type="ARBA" id="ARBA00023033"/>
    </source>
</evidence>
<reference evidence="11" key="1">
    <citation type="submission" date="2020-02" db="EMBL/GenBank/DDBJ databases">
        <title>Predicted bioremediation functions on Apatlaco River microbiome supports a recent overpollution history.</title>
        <authorList>
            <person name="Breton Deval L."/>
        </authorList>
    </citation>
    <scope>NUCLEOTIDE SEQUENCE</scope>
</reference>
<dbReference type="GO" id="GO:0016705">
    <property type="term" value="F:oxidoreductase activity, acting on paired donors, with incorporation or reduction of molecular oxygen"/>
    <property type="evidence" value="ECO:0007669"/>
    <property type="project" value="InterPro"/>
</dbReference>
<dbReference type="Gene3D" id="3.50.50.60">
    <property type="entry name" value="FAD/NAD(P)-binding domain"/>
    <property type="match status" value="2"/>
</dbReference>
<evidence type="ECO:0000256" key="9">
    <source>
        <dbReference type="SAM" id="Phobius"/>
    </source>
</evidence>
<dbReference type="AlphaFoldDB" id="A0A6G7NPT4"/>
<dbReference type="GO" id="GO:0006744">
    <property type="term" value="P:ubiquinone biosynthetic process"/>
    <property type="evidence" value="ECO:0007669"/>
    <property type="project" value="UniProtKB-UniPathway"/>
</dbReference>
<sequence>MNRVADYDVIIVGAAIAGLTLACYLMDSGLRIAILTKDDQASSVKGASSLASQLRVIAITLGTQQLLEELQVWQRLPVEQLAPFRSLQVWEPAKEANLFFDSAELGQATLGYILKNQDLQQALLAQVKTDEKISWFSPDGLIDMAQEPHQMRLTLASGVSITTSLVVGADGMHSSVRQLAGLLLNSSDYNQSALIATVRTKLAHGEIARQIFLPTGPLAFLPLADPYCCSIVWSTTPEEAQRLKELSDPHFCSELALAFEQQLGDIESTSPRLSFPLKTQEAEQYIKSGIALIGDAAHVMHPLAGQGANLGMADADCLAKVILAAKRKQRSFSALHTLRAYERQRRFYNRLMNSSIDGIKYFFVTKNSLLVKTRQFGFSALNKIPTLKNIIARYAMGNPSA</sequence>
<evidence type="ECO:0000259" key="10">
    <source>
        <dbReference type="Pfam" id="PF01494"/>
    </source>
</evidence>
<keyword evidence="9" id="KW-1133">Transmembrane helix</keyword>
<evidence type="ECO:0000256" key="8">
    <source>
        <dbReference type="ARBA" id="ARBA00065734"/>
    </source>
</evidence>
<comment type="similarity">
    <text evidence="3">Belongs to the UbiH/COQ6 family.</text>
</comment>
<dbReference type="InterPro" id="IPR051205">
    <property type="entry name" value="UbiH/COQ6_monooxygenase"/>
</dbReference>
<proteinExistence type="inferred from homology"/>
<dbReference type="FunFam" id="3.50.50.60:FF:000021">
    <property type="entry name" value="Ubiquinone biosynthesis monooxygenase COQ6"/>
    <property type="match status" value="1"/>
</dbReference>
<comment type="pathway">
    <text evidence="2">Cofactor biosynthesis; ubiquinone biosynthesis.</text>
</comment>
<keyword evidence="9" id="KW-0472">Membrane</keyword>
<dbReference type="SUPFAM" id="SSF51905">
    <property type="entry name" value="FAD/NAD(P)-binding domain"/>
    <property type="match status" value="1"/>
</dbReference>
<evidence type="ECO:0000313" key="11">
    <source>
        <dbReference type="EMBL" id="QIJ55701.1"/>
    </source>
</evidence>
<dbReference type="GO" id="GO:0110142">
    <property type="term" value="C:ubiquinone biosynthesis complex"/>
    <property type="evidence" value="ECO:0007669"/>
    <property type="project" value="UniProtKB-ARBA"/>
</dbReference>
<dbReference type="PANTHER" id="PTHR43876">
    <property type="entry name" value="UBIQUINONE BIOSYNTHESIS MONOOXYGENASE COQ6, MITOCHONDRIAL"/>
    <property type="match status" value="1"/>
</dbReference>
<dbReference type="Pfam" id="PF01494">
    <property type="entry name" value="FAD_binding_3"/>
    <property type="match status" value="1"/>
</dbReference>
<dbReference type="UniPathway" id="UPA00232"/>
<dbReference type="EMBL" id="MT023475">
    <property type="protein sequence ID" value="QIJ55701.1"/>
    <property type="molecule type" value="Genomic_DNA"/>
</dbReference>
<keyword evidence="6" id="KW-0560">Oxidoreductase</keyword>
<dbReference type="InterPro" id="IPR018168">
    <property type="entry name" value="Ubi_Hdrlase_CS"/>
</dbReference>
<dbReference type="PROSITE" id="PS51257">
    <property type="entry name" value="PROKAR_LIPOPROTEIN"/>
    <property type="match status" value="1"/>
</dbReference>
<comment type="cofactor">
    <cofactor evidence="1">
        <name>FAD</name>
        <dbReference type="ChEBI" id="CHEBI:57692"/>
    </cofactor>
</comment>
<evidence type="ECO:0000256" key="3">
    <source>
        <dbReference type="ARBA" id="ARBA00005349"/>
    </source>
</evidence>
<evidence type="ECO:0000256" key="1">
    <source>
        <dbReference type="ARBA" id="ARBA00001974"/>
    </source>
</evidence>
<feature type="transmembrane region" description="Helical" evidence="9">
    <location>
        <begin position="7"/>
        <end position="27"/>
    </location>
</feature>
<dbReference type="InterPro" id="IPR002938">
    <property type="entry name" value="FAD-bd"/>
</dbReference>
<name>A0A6G7NPT4_9COXI</name>
<accession>A0A6G7NPT4</accession>
<dbReference type="GO" id="GO:0071949">
    <property type="term" value="F:FAD binding"/>
    <property type="evidence" value="ECO:0007669"/>
    <property type="project" value="InterPro"/>
</dbReference>
<keyword evidence="9" id="KW-0812">Transmembrane</keyword>
<dbReference type="InterPro" id="IPR010971">
    <property type="entry name" value="UbiH/COQ6"/>
</dbReference>
<dbReference type="NCBIfam" id="TIGR01988">
    <property type="entry name" value="Ubi-OHases"/>
    <property type="match status" value="1"/>
</dbReference>
<evidence type="ECO:0000256" key="6">
    <source>
        <dbReference type="ARBA" id="ARBA00023002"/>
    </source>
</evidence>
<evidence type="ECO:0000256" key="2">
    <source>
        <dbReference type="ARBA" id="ARBA00004749"/>
    </source>
</evidence>
<protein>
    <submittedName>
        <fullName evidence="11">Polystyrene oxidase</fullName>
    </submittedName>
</protein>
<keyword evidence="4" id="KW-0285">Flavoprotein</keyword>
<dbReference type="PROSITE" id="PS01304">
    <property type="entry name" value="UBIH"/>
    <property type="match status" value="1"/>
</dbReference>
<dbReference type="PRINTS" id="PR00420">
    <property type="entry name" value="RNGMNOXGNASE"/>
</dbReference>
<feature type="domain" description="FAD-binding" evidence="10">
    <location>
        <begin position="6"/>
        <end position="346"/>
    </location>
</feature>
<evidence type="ECO:0000256" key="4">
    <source>
        <dbReference type="ARBA" id="ARBA00022630"/>
    </source>
</evidence>
<dbReference type="PANTHER" id="PTHR43876:SF7">
    <property type="entry name" value="UBIQUINONE BIOSYNTHESIS MONOOXYGENASE COQ6, MITOCHONDRIAL"/>
    <property type="match status" value="1"/>
</dbReference>
<dbReference type="InterPro" id="IPR036188">
    <property type="entry name" value="FAD/NAD-bd_sf"/>
</dbReference>
<organism evidence="11">
    <name type="scientific">uncultured Coxiellaceae bacterium</name>
    <dbReference type="NCBI Taxonomy" id="316100"/>
    <lineage>
        <taxon>Bacteria</taxon>
        <taxon>Pseudomonadati</taxon>
        <taxon>Pseudomonadota</taxon>
        <taxon>Gammaproteobacteria</taxon>
        <taxon>Legionellales</taxon>
        <taxon>Coxiellaceae</taxon>
        <taxon>environmental samples</taxon>
    </lineage>
</organism>
<evidence type="ECO:0000256" key="5">
    <source>
        <dbReference type="ARBA" id="ARBA00022827"/>
    </source>
</evidence>
<dbReference type="GO" id="GO:0004497">
    <property type="term" value="F:monooxygenase activity"/>
    <property type="evidence" value="ECO:0007669"/>
    <property type="project" value="UniProtKB-KW"/>
</dbReference>
<comment type="subunit">
    <text evidence="8">Component of the Ubi complex metabolon, which regroups five ubiquinone biosynthesis proteins (UbiE, UbiF, UbiG, UbiH and UbiI) and two accessory factors (UbiK and the lipid-binding protein UbiJ).</text>
</comment>
<keyword evidence="7" id="KW-0503">Monooxygenase</keyword>